<reference evidence="2" key="1">
    <citation type="submission" date="2020-05" db="EMBL/GenBank/DDBJ databases">
        <title>Phylogenomic resolution of chytrid fungi.</title>
        <authorList>
            <person name="Stajich J.E."/>
            <person name="Amses K."/>
            <person name="Simmons R."/>
            <person name="Seto K."/>
            <person name="Myers J."/>
            <person name="Bonds A."/>
            <person name="Quandt C.A."/>
            <person name="Barry K."/>
            <person name="Liu P."/>
            <person name="Grigoriev I."/>
            <person name="Longcore J.E."/>
            <person name="James T.Y."/>
        </authorList>
    </citation>
    <scope>NUCLEOTIDE SEQUENCE</scope>
    <source>
        <strain evidence="2">JEL0318</strain>
    </source>
</reference>
<protein>
    <submittedName>
        <fullName evidence="2">Uncharacterized protein</fullName>
    </submittedName>
</protein>
<proteinExistence type="predicted"/>
<keyword evidence="3" id="KW-1185">Reference proteome</keyword>
<feature type="non-terminal residue" evidence="2">
    <location>
        <position position="186"/>
    </location>
</feature>
<feature type="compositionally biased region" description="Polar residues" evidence="1">
    <location>
        <begin position="30"/>
        <end position="42"/>
    </location>
</feature>
<comment type="caution">
    <text evidence="2">The sequence shown here is derived from an EMBL/GenBank/DDBJ whole genome shotgun (WGS) entry which is preliminary data.</text>
</comment>
<sequence>MGSGSSKNTSHTSVSSPTLDFASPTFPAPTKQQHSTSSSQPQLKKPKEPITPSANTDNEEFEDDDALFDSVLNGTSNEKAKDKGRADPTLVVTGSAVKGVDGGGSGKVEGRSGGKEQDSTPTDPPRLPKPSPSQPLPSLQPSSLPPPQQQPQRKTTYQSIHRPPPLGTPSSTTSTIKTTTSRVAPS</sequence>
<feature type="region of interest" description="Disordered" evidence="1">
    <location>
        <begin position="1"/>
        <end position="186"/>
    </location>
</feature>
<evidence type="ECO:0000313" key="2">
    <source>
        <dbReference type="EMBL" id="KAJ3032724.1"/>
    </source>
</evidence>
<name>A0AAD5S2D1_9FUNG</name>
<dbReference type="Proteomes" id="UP001212841">
    <property type="component" value="Unassembled WGS sequence"/>
</dbReference>
<organism evidence="2 3">
    <name type="scientific">Rhizophlyctis rosea</name>
    <dbReference type="NCBI Taxonomy" id="64517"/>
    <lineage>
        <taxon>Eukaryota</taxon>
        <taxon>Fungi</taxon>
        <taxon>Fungi incertae sedis</taxon>
        <taxon>Chytridiomycota</taxon>
        <taxon>Chytridiomycota incertae sedis</taxon>
        <taxon>Chytridiomycetes</taxon>
        <taxon>Rhizophlyctidales</taxon>
        <taxon>Rhizophlyctidaceae</taxon>
        <taxon>Rhizophlyctis</taxon>
    </lineage>
</organism>
<feature type="compositionally biased region" description="Pro residues" evidence="1">
    <location>
        <begin position="122"/>
        <end position="135"/>
    </location>
</feature>
<accession>A0AAD5S2D1</accession>
<evidence type="ECO:0000256" key="1">
    <source>
        <dbReference type="SAM" id="MobiDB-lite"/>
    </source>
</evidence>
<evidence type="ECO:0000313" key="3">
    <source>
        <dbReference type="Proteomes" id="UP001212841"/>
    </source>
</evidence>
<dbReference type="EMBL" id="JADGJD010002407">
    <property type="protein sequence ID" value="KAJ3032724.1"/>
    <property type="molecule type" value="Genomic_DNA"/>
</dbReference>
<feature type="compositionally biased region" description="Low complexity" evidence="1">
    <location>
        <begin position="168"/>
        <end position="186"/>
    </location>
</feature>
<feature type="compositionally biased region" description="Acidic residues" evidence="1">
    <location>
        <begin position="57"/>
        <end position="67"/>
    </location>
</feature>
<gene>
    <name evidence="2" type="ORF">HK097_005131</name>
</gene>
<feature type="compositionally biased region" description="Low complexity" evidence="1">
    <location>
        <begin position="1"/>
        <end position="16"/>
    </location>
</feature>
<dbReference type="AlphaFoldDB" id="A0AAD5S2D1"/>
<feature type="compositionally biased region" description="Basic and acidic residues" evidence="1">
    <location>
        <begin position="108"/>
        <end position="118"/>
    </location>
</feature>